<evidence type="ECO:0000256" key="7">
    <source>
        <dbReference type="ARBA" id="ARBA00023065"/>
    </source>
</evidence>
<dbReference type="GO" id="GO:0015697">
    <property type="term" value="P:quaternary ammonium group transport"/>
    <property type="evidence" value="ECO:0007669"/>
    <property type="project" value="UniProtKB-ARBA"/>
</dbReference>
<keyword evidence="5" id="KW-0067">ATP-binding</keyword>
<evidence type="ECO:0000259" key="9">
    <source>
        <dbReference type="PROSITE" id="PS50893"/>
    </source>
</evidence>
<keyword evidence="7" id="KW-0406">Ion transport</keyword>
<dbReference type="GO" id="GO:0015408">
    <property type="term" value="F:ABC-type ferric iron transporter activity"/>
    <property type="evidence" value="ECO:0007669"/>
    <property type="project" value="InterPro"/>
</dbReference>
<dbReference type="PANTHER" id="PTHR42781">
    <property type="entry name" value="SPERMIDINE/PUTRESCINE IMPORT ATP-BINDING PROTEIN POTA"/>
    <property type="match status" value="1"/>
</dbReference>
<comment type="caution">
    <text evidence="10">The sequence shown here is derived from an EMBL/GenBank/DDBJ whole genome shotgun (WGS) entry which is preliminary data.</text>
</comment>
<sequence>MARLLVEDVHVRLGSNDILKGITADFRHGEVVALLGRSGCGKSTLLRSIAGLETPLRGRIHIGDRTVFDAAAKVNLPPEQRDLGLVFQSYALWPHKTVAENVAYGLKLRKQSKDAIDRAVREVLKGVDLEGVGDRLPSQLSGGQQQRVALARALVYSPPLVLLDEPLSNLDAKLREEARIWIRALIKRMGLTALFVTHDQVEAMAIADRIMLLDGGRVVQDGSPEQLYTEPQSLFAANFMGVNNTLPGRVVERRGNEARLEVGGLSLWGQQRGGTGGDGAATAVIRVEELSLASEPGENRLPAHLDSSIYVGGRWEHQFQLAGHALRATTREALSPGAYTLAFPKERLWIF</sequence>
<dbReference type="Gene3D" id="3.40.50.300">
    <property type="entry name" value="P-loop containing nucleotide triphosphate hydrolases"/>
    <property type="match status" value="1"/>
</dbReference>
<dbReference type="SUPFAM" id="SSF52540">
    <property type="entry name" value="P-loop containing nucleoside triphosphate hydrolases"/>
    <property type="match status" value="1"/>
</dbReference>
<dbReference type="InterPro" id="IPR027417">
    <property type="entry name" value="P-loop_NTPase"/>
</dbReference>
<organism evidence="10 11">
    <name type="scientific">Cystobacter ferrugineus</name>
    <dbReference type="NCBI Taxonomy" id="83449"/>
    <lineage>
        <taxon>Bacteria</taxon>
        <taxon>Pseudomonadati</taxon>
        <taxon>Myxococcota</taxon>
        <taxon>Myxococcia</taxon>
        <taxon>Myxococcales</taxon>
        <taxon>Cystobacterineae</taxon>
        <taxon>Archangiaceae</taxon>
        <taxon>Cystobacter</taxon>
    </lineage>
</organism>
<evidence type="ECO:0000256" key="5">
    <source>
        <dbReference type="ARBA" id="ARBA00022840"/>
    </source>
</evidence>
<evidence type="ECO:0000256" key="8">
    <source>
        <dbReference type="ARBA" id="ARBA00023136"/>
    </source>
</evidence>
<dbReference type="GO" id="GO:0016020">
    <property type="term" value="C:membrane"/>
    <property type="evidence" value="ECO:0007669"/>
    <property type="project" value="InterPro"/>
</dbReference>
<dbReference type="InterPro" id="IPR017871">
    <property type="entry name" value="ABC_transporter-like_CS"/>
</dbReference>
<dbReference type="GO" id="GO:0016887">
    <property type="term" value="F:ATP hydrolysis activity"/>
    <property type="evidence" value="ECO:0007669"/>
    <property type="project" value="InterPro"/>
</dbReference>
<gene>
    <name evidence="10" type="ORF">BON30_32335</name>
</gene>
<keyword evidence="6" id="KW-0408">Iron</keyword>
<dbReference type="InterPro" id="IPR003593">
    <property type="entry name" value="AAA+_ATPase"/>
</dbReference>
<reference evidence="11" key="1">
    <citation type="submission" date="2016-11" db="EMBL/GenBank/DDBJ databases">
        <authorList>
            <person name="Shukria A."/>
            <person name="Stevens D.C."/>
        </authorList>
    </citation>
    <scope>NUCLEOTIDE SEQUENCE [LARGE SCALE GENOMIC DNA]</scope>
    <source>
        <strain evidence="11">Cbfe23</strain>
    </source>
</reference>
<name>A0A1L9B2L0_9BACT</name>
<dbReference type="Proteomes" id="UP000182229">
    <property type="component" value="Unassembled WGS sequence"/>
</dbReference>
<dbReference type="OrthoDB" id="9809450at2"/>
<evidence type="ECO:0000256" key="2">
    <source>
        <dbReference type="ARBA" id="ARBA00022475"/>
    </source>
</evidence>
<keyword evidence="8" id="KW-0472">Membrane</keyword>
<evidence type="ECO:0000313" key="11">
    <source>
        <dbReference type="Proteomes" id="UP000182229"/>
    </source>
</evidence>
<dbReference type="CDD" id="cd03259">
    <property type="entry name" value="ABC_Carb_Solutes_like"/>
    <property type="match status" value="1"/>
</dbReference>
<dbReference type="RefSeq" id="WP_071902343.1">
    <property type="nucleotide sequence ID" value="NZ_MPIN01000010.1"/>
</dbReference>
<keyword evidence="3" id="KW-0410">Iron transport</keyword>
<dbReference type="GO" id="GO:0005524">
    <property type="term" value="F:ATP binding"/>
    <property type="evidence" value="ECO:0007669"/>
    <property type="project" value="UniProtKB-KW"/>
</dbReference>
<dbReference type="SMART" id="SM00382">
    <property type="entry name" value="AAA"/>
    <property type="match status" value="1"/>
</dbReference>
<protein>
    <submittedName>
        <fullName evidence="10">Lipase</fullName>
    </submittedName>
</protein>
<evidence type="ECO:0000256" key="1">
    <source>
        <dbReference type="ARBA" id="ARBA00022448"/>
    </source>
</evidence>
<keyword evidence="4" id="KW-0547">Nucleotide-binding</keyword>
<evidence type="ECO:0000256" key="6">
    <source>
        <dbReference type="ARBA" id="ARBA00023004"/>
    </source>
</evidence>
<keyword evidence="11" id="KW-1185">Reference proteome</keyword>
<dbReference type="PROSITE" id="PS00211">
    <property type="entry name" value="ABC_TRANSPORTER_1"/>
    <property type="match status" value="1"/>
</dbReference>
<dbReference type="InterPro" id="IPR050093">
    <property type="entry name" value="ABC_SmlMolc_Importer"/>
</dbReference>
<dbReference type="InterPro" id="IPR015853">
    <property type="entry name" value="ABC_transpr_FbpC"/>
</dbReference>
<dbReference type="SUPFAM" id="SSF50331">
    <property type="entry name" value="MOP-like"/>
    <property type="match status" value="1"/>
</dbReference>
<keyword evidence="2" id="KW-1003">Cell membrane</keyword>
<evidence type="ECO:0000256" key="4">
    <source>
        <dbReference type="ARBA" id="ARBA00022741"/>
    </source>
</evidence>
<dbReference type="Pfam" id="PF00005">
    <property type="entry name" value="ABC_tran"/>
    <property type="match status" value="1"/>
</dbReference>
<dbReference type="InterPro" id="IPR008995">
    <property type="entry name" value="Mo/tungstate-bd_C_term_dom"/>
</dbReference>
<dbReference type="FunFam" id="3.40.50.300:FF:000425">
    <property type="entry name" value="Probable ABC transporter, ATP-binding subunit"/>
    <property type="match status" value="1"/>
</dbReference>
<evidence type="ECO:0000313" key="10">
    <source>
        <dbReference type="EMBL" id="OJH36456.1"/>
    </source>
</evidence>
<evidence type="ECO:0000256" key="3">
    <source>
        <dbReference type="ARBA" id="ARBA00022496"/>
    </source>
</evidence>
<proteinExistence type="predicted"/>
<dbReference type="STRING" id="83449.BON30_32335"/>
<accession>A0A1L9B2L0</accession>
<dbReference type="PANTHER" id="PTHR42781:SF4">
    <property type="entry name" value="SPERMIDINE_PUTRESCINE IMPORT ATP-BINDING PROTEIN POTA"/>
    <property type="match status" value="1"/>
</dbReference>
<keyword evidence="1" id="KW-0813">Transport</keyword>
<reference evidence="10 11" key="2">
    <citation type="submission" date="2016-12" db="EMBL/GenBank/DDBJ databases">
        <title>Draft Genome Sequence of Cystobacter ferrugineus Strain Cbfe23.</title>
        <authorList>
            <person name="Akbar S."/>
            <person name="Dowd S.E."/>
            <person name="Stevens D.C."/>
        </authorList>
    </citation>
    <scope>NUCLEOTIDE SEQUENCE [LARGE SCALE GENOMIC DNA]</scope>
    <source>
        <strain evidence="10 11">Cbfe23</strain>
    </source>
</reference>
<dbReference type="EMBL" id="MPIN01000010">
    <property type="protein sequence ID" value="OJH36456.1"/>
    <property type="molecule type" value="Genomic_DNA"/>
</dbReference>
<dbReference type="InterPro" id="IPR003439">
    <property type="entry name" value="ABC_transporter-like_ATP-bd"/>
</dbReference>
<dbReference type="PROSITE" id="PS50893">
    <property type="entry name" value="ABC_TRANSPORTER_2"/>
    <property type="match status" value="1"/>
</dbReference>
<feature type="domain" description="ABC transporter" evidence="9">
    <location>
        <begin position="4"/>
        <end position="240"/>
    </location>
</feature>
<dbReference type="AlphaFoldDB" id="A0A1L9B2L0"/>